<dbReference type="STRING" id="1121865.OMW_02064"/>
<keyword evidence="1" id="KW-1133">Transmembrane helix</keyword>
<dbReference type="eggNOG" id="COG4858">
    <property type="taxonomic scope" value="Bacteria"/>
</dbReference>
<feature type="transmembrane region" description="Helical" evidence="1">
    <location>
        <begin position="127"/>
        <end position="146"/>
    </location>
</feature>
<keyword evidence="1" id="KW-0472">Membrane</keyword>
<organism evidence="2 3">
    <name type="scientific">Enterococcus columbae DSM 7374 = ATCC 51263</name>
    <dbReference type="NCBI Taxonomy" id="1121865"/>
    <lineage>
        <taxon>Bacteria</taxon>
        <taxon>Bacillati</taxon>
        <taxon>Bacillota</taxon>
        <taxon>Bacilli</taxon>
        <taxon>Lactobacillales</taxon>
        <taxon>Enterococcaceae</taxon>
        <taxon>Enterococcus</taxon>
    </lineage>
</organism>
<feature type="transmembrane region" description="Helical" evidence="1">
    <location>
        <begin position="167"/>
        <end position="190"/>
    </location>
</feature>
<protein>
    <recommendedName>
        <fullName evidence="4">Integral membrane protein</fullName>
    </recommendedName>
</protein>
<evidence type="ECO:0008006" key="4">
    <source>
        <dbReference type="Google" id="ProtNLM"/>
    </source>
</evidence>
<name>S0K3R5_9ENTE</name>
<keyword evidence="1" id="KW-0812">Transmembrane</keyword>
<comment type="caution">
    <text evidence="2">The sequence shown here is derived from an EMBL/GenBank/DDBJ whole genome shotgun (WGS) entry which is preliminary data.</text>
</comment>
<gene>
    <name evidence="2" type="ORF">I568_02231</name>
</gene>
<reference evidence="2 3" key="1">
    <citation type="submission" date="2013-03" db="EMBL/GenBank/DDBJ databases">
        <title>The Genome Sequence of Enterococcus columbae ATCC_51263 (PacBio/Illumina hybrid assembly).</title>
        <authorList>
            <consortium name="The Broad Institute Genomics Platform"/>
            <consortium name="The Broad Institute Genome Sequencing Center for Infectious Disease"/>
            <person name="Earl A."/>
            <person name="Russ C."/>
            <person name="Gilmore M."/>
            <person name="Surin D."/>
            <person name="Walker B."/>
            <person name="Young S."/>
            <person name="Zeng Q."/>
            <person name="Gargeya S."/>
            <person name="Fitzgerald M."/>
            <person name="Haas B."/>
            <person name="Abouelleil A."/>
            <person name="Allen A.W."/>
            <person name="Alvarado L."/>
            <person name="Arachchi H.M."/>
            <person name="Berlin A.M."/>
            <person name="Chapman S.B."/>
            <person name="Gainer-Dewar J."/>
            <person name="Goldberg J."/>
            <person name="Griggs A."/>
            <person name="Gujja S."/>
            <person name="Hansen M."/>
            <person name="Howarth C."/>
            <person name="Imamovic A."/>
            <person name="Ireland A."/>
            <person name="Larimer J."/>
            <person name="McCowan C."/>
            <person name="Murphy C."/>
            <person name="Pearson M."/>
            <person name="Poon T.W."/>
            <person name="Priest M."/>
            <person name="Roberts A."/>
            <person name="Saif S."/>
            <person name="Shea T."/>
            <person name="Sisk P."/>
            <person name="Sykes S."/>
            <person name="Wortman J."/>
            <person name="Nusbaum C."/>
            <person name="Birren B."/>
        </authorList>
    </citation>
    <scope>NUCLEOTIDE SEQUENCE [LARGE SCALE GENOMIC DNA]</scope>
    <source>
        <strain evidence="2 3">ATCC 51263</strain>
    </source>
</reference>
<dbReference type="InterPro" id="IPR009214">
    <property type="entry name" value="DUF1129"/>
</dbReference>
<evidence type="ECO:0000313" key="2">
    <source>
        <dbReference type="EMBL" id="EOW79880.1"/>
    </source>
</evidence>
<feature type="transmembrane region" description="Helical" evidence="1">
    <location>
        <begin position="196"/>
        <end position="217"/>
    </location>
</feature>
<dbReference type="Pfam" id="PF06570">
    <property type="entry name" value="DUF1129"/>
    <property type="match status" value="1"/>
</dbReference>
<dbReference type="RefSeq" id="WP_016184170.1">
    <property type="nucleotide sequence ID" value="NZ_JXKI01000010.1"/>
</dbReference>
<dbReference type="AlphaFoldDB" id="S0K3R5"/>
<evidence type="ECO:0000256" key="1">
    <source>
        <dbReference type="SAM" id="Phobius"/>
    </source>
</evidence>
<feature type="transmembrane region" description="Helical" evidence="1">
    <location>
        <begin position="95"/>
        <end position="115"/>
    </location>
</feature>
<dbReference type="OrthoDB" id="2360056at2"/>
<evidence type="ECO:0000313" key="3">
    <source>
        <dbReference type="Proteomes" id="UP000014113"/>
    </source>
</evidence>
<keyword evidence="3" id="KW-1185">Reference proteome</keyword>
<dbReference type="PATRIC" id="fig|1121865.3.peg.2013"/>
<dbReference type="Proteomes" id="UP000014113">
    <property type="component" value="Unassembled WGS sequence"/>
</dbReference>
<dbReference type="EMBL" id="ASWJ01000011">
    <property type="protein sequence ID" value="EOW79880.1"/>
    <property type="molecule type" value="Genomic_DNA"/>
</dbReference>
<dbReference type="PIRSF" id="PIRSF033111">
    <property type="entry name" value="UCP033111"/>
    <property type="match status" value="1"/>
</dbReference>
<proteinExistence type="predicted"/>
<sequence length="234" mass="26213">MEPEVIRQYVAQNRELETQLTKRNQQYIFDLKKALIAANLSEEELALVMHEMLPVLVREQKSGITARQLYGTVSERTDAIINQPVEEEKKNTTPALIWLDNFLLLLGLFGLFIGLVAEFSKGQAQPYGVVTLLATTAVGGWVFYLMHKYIYQYQMPGADKSQRPSGGKVALILIGVFVLWFGVIMGSALIPATINIILPPLVMIAIGIVAFVVRFYLKKKYNIESTLGAPRPKK</sequence>
<accession>S0K3R5</accession>